<keyword evidence="3" id="KW-0812">Transmembrane</keyword>
<keyword evidence="3" id="KW-1133">Transmembrane helix</keyword>
<evidence type="ECO:0000313" key="5">
    <source>
        <dbReference type="Proteomes" id="UP000266172"/>
    </source>
</evidence>
<keyword evidence="1" id="KW-0175">Coiled coil</keyword>
<feature type="compositionally biased region" description="Basic and acidic residues" evidence="2">
    <location>
        <begin position="21"/>
        <end position="53"/>
    </location>
</feature>
<evidence type="ECO:0000256" key="1">
    <source>
        <dbReference type="SAM" id="Coils"/>
    </source>
</evidence>
<comment type="caution">
    <text evidence="4">The sequence shown here is derived from an EMBL/GenBank/DDBJ whole genome shotgun (WGS) entry which is preliminary data.</text>
</comment>
<gene>
    <name evidence="4" type="ORF">DWX93_05515</name>
</gene>
<name>A0A174HMQ3_9FIRM</name>
<feature type="coiled-coil region" evidence="1">
    <location>
        <begin position="66"/>
        <end position="107"/>
    </location>
</feature>
<reference evidence="4 5" key="1">
    <citation type="submission" date="2018-08" db="EMBL/GenBank/DDBJ databases">
        <title>A genome reference for cultivated species of the human gut microbiota.</title>
        <authorList>
            <person name="Zou Y."/>
            <person name="Xue W."/>
            <person name="Luo G."/>
        </authorList>
    </citation>
    <scope>NUCLEOTIDE SEQUENCE [LARGE SCALE GENOMIC DNA]</scope>
    <source>
        <strain evidence="4 5">AF22-12AC</strain>
    </source>
</reference>
<dbReference type="AlphaFoldDB" id="A0A174HMQ3"/>
<dbReference type="EMBL" id="QRVL01000002">
    <property type="protein sequence ID" value="RGS41567.1"/>
    <property type="molecule type" value="Genomic_DNA"/>
</dbReference>
<proteinExistence type="predicted"/>
<sequence length="301" mass="34489">MANLFQLLLAQIHPRQGRPAGEPERAEGYKTHPKRESNNKVRETRVLETGESTQERERIQTEVEKEDFLLSQIDEFREKAKQLQDLLAAKENKVQELQSIVNEREGKAEEWQHILVERQEEADKIVTEFTKKVDDLADRVTAKMTEIETSISGQVAEVKRASEEQLASNRKLNEDQIAANKKLSEEQLATNKQFLEEQAIANKKLSEGQIAEVKALLENATAQLESIKTDLSEKVHSENVKCYRNIQDLFNEFDSKIEKMDEMEQGVGSVKGYVKCLSWFAILNFVVLIGFILYSLGVFNF</sequence>
<feature type="region of interest" description="Disordered" evidence="2">
    <location>
        <begin position="14"/>
        <end position="53"/>
    </location>
</feature>
<dbReference type="GeneID" id="93723978"/>
<keyword evidence="3" id="KW-0472">Membrane</keyword>
<organism evidence="4 5">
    <name type="scientific">Roseburia hominis</name>
    <dbReference type="NCBI Taxonomy" id="301301"/>
    <lineage>
        <taxon>Bacteria</taxon>
        <taxon>Bacillati</taxon>
        <taxon>Bacillota</taxon>
        <taxon>Clostridia</taxon>
        <taxon>Lachnospirales</taxon>
        <taxon>Lachnospiraceae</taxon>
        <taxon>Roseburia</taxon>
    </lineage>
</organism>
<dbReference type="Proteomes" id="UP000266172">
    <property type="component" value="Unassembled WGS sequence"/>
</dbReference>
<accession>A0A174HMQ3</accession>
<dbReference type="RefSeq" id="WP_014080345.1">
    <property type="nucleotide sequence ID" value="NZ_CAKMUY010000011.1"/>
</dbReference>
<protein>
    <submittedName>
        <fullName evidence="4">Uncharacterized protein</fullName>
    </submittedName>
</protein>
<evidence type="ECO:0000256" key="2">
    <source>
        <dbReference type="SAM" id="MobiDB-lite"/>
    </source>
</evidence>
<evidence type="ECO:0000256" key="3">
    <source>
        <dbReference type="SAM" id="Phobius"/>
    </source>
</evidence>
<dbReference type="OMA" id="RNIQDLF"/>
<feature type="coiled-coil region" evidence="1">
    <location>
        <begin position="203"/>
        <end position="230"/>
    </location>
</feature>
<evidence type="ECO:0000313" key="4">
    <source>
        <dbReference type="EMBL" id="RGS41567.1"/>
    </source>
</evidence>
<feature type="transmembrane region" description="Helical" evidence="3">
    <location>
        <begin position="277"/>
        <end position="299"/>
    </location>
</feature>